<evidence type="ECO:0000313" key="2">
    <source>
        <dbReference type="EMBL" id="NPC65582.1"/>
    </source>
</evidence>
<feature type="signal peptide" evidence="1">
    <location>
        <begin position="1"/>
        <end position="21"/>
    </location>
</feature>
<evidence type="ECO:0000313" key="3">
    <source>
        <dbReference type="Proteomes" id="UP000623090"/>
    </source>
</evidence>
<gene>
    <name evidence="2" type="ORF">HNW77_04020</name>
</gene>
<dbReference type="EMBL" id="JABJWC010000006">
    <property type="protein sequence ID" value="NPC65582.1"/>
    <property type="molecule type" value="Genomic_DNA"/>
</dbReference>
<accession>A0ABX2AD55</accession>
<feature type="chain" id="PRO_5045107061" description="Secreted protein" evidence="1">
    <location>
        <begin position="22"/>
        <end position="160"/>
    </location>
</feature>
<proteinExistence type="predicted"/>
<evidence type="ECO:0000256" key="1">
    <source>
        <dbReference type="SAM" id="SignalP"/>
    </source>
</evidence>
<reference evidence="2 3" key="1">
    <citation type="journal article" date="2020" name="Microorganisms">
        <title>Description of Komagataeibacter melaceti sp. nov. and Komagataeibacter melomenusus sp. nov. Isolated from Apple Cider Vinegar.</title>
        <authorList>
            <person name="Maric L."/>
            <person name="Cleenwerck I."/>
            <person name="Accetto T."/>
            <person name="Vandamme P."/>
            <person name="Trcek J."/>
        </authorList>
    </citation>
    <scope>NUCLEOTIDE SEQUENCE [LARGE SCALE GENOMIC DNA]</scope>
    <source>
        <strain evidence="2 3">AV436</strain>
    </source>
</reference>
<keyword evidence="1" id="KW-0732">Signal</keyword>
<protein>
    <recommendedName>
        <fullName evidence="4">Secreted protein</fullName>
    </recommendedName>
</protein>
<evidence type="ECO:0008006" key="4">
    <source>
        <dbReference type="Google" id="ProtNLM"/>
    </source>
</evidence>
<keyword evidence="3" id="KW-1185">Reference proteome</keyword>
<name>A0ABX2AD55_9PROT</name>
<dbReference type="RefSeq" id="WP_172155614.1">
    <property type="nucleotide sequence ID" value="NZ_JABJWC010000006.1"/>
</dbReference>
<organism evidence="2 3">
    <name type="scientific">Komagataeibacter melomenusus</name>
    <dbReference type="NCBI Taxonomy" id="2766578"/>
    <lineage>
        <taxon>Bacteria</taxon>
        <taxon>Pseudomonadati</taxon>
        <taxon>Pseudomonadota</taxon>
        <taxon>Alphaproteobacteria</taxon>
        <taxon>Acetobacterales</taxon>
        <taxon>Acetobacteraceae</taxon>
        <taxon>Komagataeibacter</taxon>
    </lineage>
</organism>
<dbReference type="Proteomes" id="UP000623090">
    <property type="component" value="Unassembled WGS sequence"/>
</dbReference>
<sequence>MKKFMLAVLAGLLGSASYASAAPVDGFAGTWVNDNMRSTWSNGQFPKGKMRLKIDVEIHDNHLVYHSINDTAKGKPPMQIAFDAVMDGKSYPVQGTTRYSSVRVRALEGNQLEILEMQGEDVVVGAIWQLQDDGKTLMRWGIGRSPEGKSKAYTEFFSHP</sequence>
<comment type="caution">
    <text evidence="2">The sequence shown here is derived from an EMBL/GenBank/DDBJ whole genome shotgun (WGS) entry which is preliminary data.</text>
</comment>